<gene>
    <name evidence="2" type="ORF">RN001_009526</name>
</gene>
<organism evidence="2 3">
    <name type="scientific">Aquatica leii</name>
    <dbReference type="NCBI Taxonomy" id="1421715"/>
    <lineage>
        <taxon>Eukaryota</taxon>
        <taxon>Metazoa</taxon>
        <taxon>Ecdysozoa</taxon>
        <taxon>Arthropoda</taxon>
        <taxon>Hexapoda</taxon>
        <taxon>Insecta</taxon>
        <taxon>Pterygota</taxon>
        <taxon>Neoptera</taxon>
        <taxon>Endopterygota</taxon>
        <taxon>Coleoptera</taxon>
        <taxon>Polyphaga</taxon>
        <taxon>Elateriformia</taxon>
        <taxon>Elateroidea</taxon>
        <taxon>Lampyridae</taxon>
        <taxon>Luciolinae</taxon>
        <taxon>Aquatica</taxon>
    </lineage>
</organism>
<proteinExistence type="predicted"/>
<sequence length="363" mass="41121">MIGNILSGAGDLYDFQTEVLKTLQYNKYGIKDLRKKLEDIENILLQKRYVGDVSVKLDQKIYDKLPLKTDDDVGEIEILLENEENMTLLVHMLSLVGGSSMESAILLMFRKLLVKELAVTYSGAGKRGKKSFKILRIYSCIQRAVRKRFPLASETEIFKRCSSILATSGDGGRRQRDQSNNKVSRAATALQKGNVITESEFTTLLKLIINIQKQNDQILKLLEDQKKVHFFNYSKPLIAENLPLKTLDDFSKIEDITTSWDFSDKQAFILHLQSLGGQVLVTKVNNILRHIFTDNLACRFNFYGKGNKLPLRNTKIVDIIIDAVLSSGSSATRKEVEDSIKVWLKGAPQRVRNAELKETKCLS</sequence>
<name>A0AAN7SPZ3_9COLE</name>
<dbReference type="Pfam" id="PF16064">
    <property type="entry name" value="DUF4806"/>
    <property type="match status" value="1"/>
</dbReference>
<keyword evidence="3" id="KW-1185">Reference proteome</keyword>
<reference evidence="3" key="1">
    <citation type="submission" date="2023-01" db="EMBL/GenBank/DDBJ databases">
        <title>Key to firefly adult light organ development and bioluminescence: homeobox transcription factors regulate luciferase expression and transportation to peroxisome.</title>
        <authorList>
            <person name="Fu X."/>
        </authorList>
    </citation>
    <scope>NUCLEOTIDE SEQUENCE [LARGE SCALE GENOMIC DNA]</scope>
</reference>
<dbReference type="AlphaFoldDB" id="A0AAN7SPZ3"/>
<feature type="domain" description="DUF4806" evidence="1">
    <location>
        <begin position="242"/>
        <end position="322"/>
    </location>
</feature>
<evidence type="ECO:0000259" key="1">
    <source>
        <dbReference type="Pfam" id="PF16064"/>
    </source>
</evidence>
<dbReference type="EMBL" id="JARPUR010000004">
    <property type="protein sequence ID" value="KAK4877020.1"/>
    <property type="molecule type" value="Genomic_DNA"/>
</dbReference>
<dbReference type="PANTHER" id="PTHR34153">
    <property type="entry name" value="SI:CH211-262H13.3-RELATED-RELATED"/>
    <property type="match status" value="1"/>
</dbReference>
<accession>A0AAN7SPZ3</accession>
<dbReference type="Proteomes" id="UP001353858">
    <property type="component" value="Unassembled WGS sequence"/>
</dbReference>
<dbReference type="InterPro" id="IPR032071">
    <property type="entry name" value="DUF4806"/>
</dbReference>
<evidence type="ECO:0000313" key="3">
    <source>
        <dbReference type="Proteomes" id="UP001353858"/>
    </source>
</evidence>
<evidence type="ECO:0000313" key="2">
    <source>
        <dbReference type="EMBL" id="KAK4877020.1"/>
    </source>
</evidence>
<dbReference type="PANTHER" id="PTHR34153:SF2">
    <property type="entry name" value="SI:CH211-262H13.3-RELATED"/>
    <property type="match status" value="1"/>
</dbReference>
<protein>
    <recommendedName>
        <fullName evidence="1">DUF4806 domain-containing protein</fullName>
    </recommendedName>
</protein>
<comment type="caution">
    <text evidence="2">The sequence shown here is derived from an EMBL/GenBank/DDBJ whole genome shotgun (WGS) entry which is preliminary data.</text>
</comment>